<keyword evidence="11" id="KW-0282">Flagellum</keyword>
<keyword evidence="11" id="KW-0969">Cilium</keyword>
<keyword evidence="3 8" id="KW-0812">Transmembrane</keyword>
<feature type="transmembrane region" description="Helical" evidence="8">
    <location>
        <begin position="148"/>
        <end position="169"/>
    </location>
</feature>
<sequence length="244" mass="26463">MSFIGVLVAILFILVGNLIEGGHPSALLDLPAFMIVIGGTIGATVAQFPFSVIIASIKRFKWLIFPLRTDLAERAEFLVDIAGDVRKGGLLSIEDKIDQINDPFLHKGLQLLVDGYEKDNIVEILEKEIEFEQHGVEQTVKVYEAMGGYCPTMGIVGAVFGLIHAMGLLDAPDKLGGAIAVAFIATIYGVAAANIIFLPFGNRYKAFAHQLSVFKEMTLTGIIGIADGESPQRLQAHLNPYLEH</sequence>
<gene>
    <name evidence="11" type="ORF">HGO26_11675</name>
</gene>
<dbReference type="Proteomes" id="UP000527352">
    <property type="component" value="Unassembled WGS sequence"/>
</dbReference>
<keyword evidence="2" id="KW-1003">Cell membrane</keyword>
<proteinExistence type="inferred from homology"/>
<keyword evidence="5 8" id="KW-1133">Transmembrane helix</keyword>
<evidence type="ECO:0000313" key="12">
    <source>
        <dbReference type="Proteomes" id="UP000527352"/>
    </source>
</evidence>
<evidence type="ECO:0000313" key="11">
    <source>
        <dbReference type="EMBL" id="NLQ23526.1"/>
    </source>
</evidence>
<dbReference type="PANTHER" id="PTHR30433">
    <property type="entry name" value="CHEMOTAXIS PROTEIN MOTA"/>
    <property type="match status" value="1"/>
</dbReference>
<dbReference type="Pfam" id="PF20560">
    <property type="entry name" value="MotA_N"/>
    <property type="match status" value="1"/>
</dbReference>
<keyword evidence="4" id="KW-0283">Flagellar rotation</keyword>
<accession>A0ABX1KMV0</accession>
<dbReference type="InterPro" id="IPR002898">
    <property type="entry name" value="MotA_ExbB_proton_chnl"/>
</dbReference>
<dbReference type="Pfam" id="PF01618">
    <property type="entry name" value="MotA_ExbB"/>
    <property type="match status" value="1"/>
</dbReference>
<feature type="transmembrane region" description="Helical" evidence="8">
    <location>
        <begin position="175"/>
        <end position="200"/>
    </location>
</feature>
<name>A0ABX1KMV0_9GAMM</name>
<evidence type="ECO:0000259" key="10">
    <source>
        <dbReference type="Pfam" id="PF20560"/>
    </source>
</evidence>
<feature type="domain" description="Motility protein A N-terminal" evidence="10">
    <location>
        <begin position="3"/>
        <end position="63"/>
    </location>
</feature>
<keyword evidence="7" id="KW-0653">Protein transport</keyword>
<evidence type="ECO:0000256" key="4">
    <source>
        <dbReference type="ARBA" id="ARBA00022779"/>
    </source>
</evidence>
<feature type="domain" description="MotA/TolQ/ExbB proton channel" evidence="9">
    <location>
        <begin position="97"/>
        <end position="212"/>
    </location>
</feature>
<keyword evidence="11" id="KW-0966">Cell projection</keyword>
<organism evidence="11 12">
    <name type="scientific">Shewanella oncorhynchi</name>
    <dbReference type="NCBI Taxonomy" id="2726434"/>
    <lineage>
        <taxon>Bacteria</taxon>
        <taxon>Pseudomonadati</taxon>
        <taxon>Pseudomonadota</taxon>
        <taxon>Gammaproteobacteria</taxon>
        <taxon>Alteromonadales</taxon>
        <taxon>Shewanellaceae</taxon>
        <taxon>Shewanella</taxon>
    </lineage>
</organism>
<evidence type="ECO:0000256" key="7">
    <source>
        <dbReference type="RuleBase" id="RU004057"/>
    </source>
</evidence>
<evidence type="ECO:0000256" key="2">
    <source>
        <dbReference type="ARBA" id="ARBA00022475"/>
    </source>
</evidence>
<evidence type="ECO:0000256" key="8">
    <source>
        <dbReference type="SAM" id="Phobius"/>
    </source>
</evidence>
<comment type="subcellular location">
    <subcellularLocation>
        <location evidence="1">Cell membrane</location>
        <topology evidence="1">Multi-pass membrane protein</topology>
    </subcellularLocation>
    <subcellularLocation>
        <location evidence="7">Membrane</location>
        <topology evidence="7">Multi-pass membrane protein</topology>
    </subcellularLocation>
</comment>
<dbReference type="InterPro" id="IPR047055">
    <property type="entry name" value="MotA-like"/>
</dbReference>
<dbReference type="NCBIfam" id="NF006583">
    <property type="entry name" value="PRK09109.1"/>
    <property type="match status" value="1"/>
</dbReference>
<evidence type="ECO:0000256" key="6">
    <source>
        <dbReference type="ARBA" id="ARBA00023136"/>
    </source>
</evidence>
<dbReference type="InterPro" id="IPR046786">
    <property type="entry name" value="MotA_N"/>
</dbReference>
<dbReference type="RefSeq" id="WP_168825335.1">
    <property type="nucleotide sequence ID" value="NZ_JABAEB010000006.1"/>
</dbReference>
<evidence type="ECO:0000259" key="9">
    <source>
        <dbReference type="Pfam" id="PF01618"/>
    </source>
</evidence>
<dbReference type="PANTHER" id="PTHR30433:SF3">
    <property type="entry name" value="MOTILITY PROTEIN A"/>
    <property type="match status" value="1"/>
</dbReference>
<comment type="caution">
    <text evidence="11">The sequence shown here is derived from an EMBL/GenBank/DDBJ whole genome shotgun (WGS) entry which is preliminary data.</text>
</comment>
<keyword evidence="7" id="KW-0813">Transport</keyword>
<evidence type="ECO:0000256" key="1">
    <source>
        <dbReference type="ARBA" id="ARBA00004651"/>
    </source>
</evidence>
<evidence type="ECO:0000256" key="5">
    <source>
        <dbReference type="ARBA" id="ARBA00022989"/>
    </source>
</evidence>
<keyword evidence="12" id="KW-1185">Reference proteome</keyword>
<feature type="transmembrane region" description="Helical" evidence="8">
    <location>
        <begin position="31"/>
        <end position="55"/>
    </location>
</feature>
<comment type="similarity">
    <text evidence="7">Belongs to the exbB/tolQ family.</text>
</comment>
<protein>
    <submittedName>
        <fullName evidence="11">Flagellar motor protein</fullName>
    </submittedName>
</protein>
<keyword evidence="6 8" id="KW-0472">Membrane</keyword>
<evidence type="ECO:0000256" key="3">
    <source>
        <dbReference type="ARBA" id="ARBA00022692"/>
    </source>
</evidence>
<reference evidence="11 12" key="1">
    <citation type="submission" date="2020-04" db="EMBL/GenBank/DDBJ databases">
        <title>The first description of lens atrophy caused by putative novel Shewanella sp. that is a new emerging pathogen for cultured rainbow trout?</title>
        <authorList>
            <person name="Saticioglu I.B."/>
            <person name="Duman M."/>
            <person name="Altun S."/>
        </authorList>
    </citation>
    <scope>NUCLEOTIDE SEQUENCE [LARGE SCALE GENOMIC DNA]</scope>
    <source>
        <strain evidence="11 12">S-1</strain>
    </source>
</reference>
<dbReference type="EMBL" id="JABAEB010000006">
    <property type="protein sequence ID" value="NLQ23526.1"/>
    <property type="molecule type" value="Genomic_DNA"/>
</dbReference>